<evidence type="ECO:0000313" key="3">
    <source>
        <dbReference type="Proteomes" id="UP000479710"/>
    </source>
</evidence>
<sequence length="67" mass="7489">MPAVLFGGLVWREEARMDAAAMQQHLSEAEGGGSHGRRRSRELGLAEVAAEPCSRGEQRRGSRKRRW</sequence>
<protein>
    <submittedName>
        <fullName evidence="2">Uncharacterized protein</fullName>
    </submittedName>
</protein>
<dbReference type="AlphaFoldDB" id="A0A6G1F960"/>
<dbReference type="Proteomes" id="UP000479710">
    <property type="component" value="Unassembled WGS sequence"/>
</dbReference>
<gene>
    <name evidence="2" type="ORF">E2562_018013</name>
</gene>
<evidence type="ECO:0000313" key="2">
    <source>
        <dbReference type="EMBL" id="KAF0933394.1"/>
    </source>
</evidence>
<organism evidence="2 3">
    <name type="scientific">Oryza meyeriana var. granulata</name>
    <dbReference type="NCBI Taxonomy" id="110450"/>
    <lineage>
        <taxon>Eukaryota</taxon>
        <taxon>Viridiplantae</taxon>
        <taxon>Streptophyta</taxon>
        <taxon>Embryophyta</taxon>
        <taxon>Tracheophyta</taxon>
        <taxon>Spermatophyta</taxon>
        <taxon>Magnoliopsida</taxon>
        <taxon>Liliopsida</taxon>
        <taxon>Poales</taxon>
        <taxon>Poaceae</taxon>
        <taxon>BOP clade</taxon>
        <taxon>Oryzoideae</taxon>
        <taxon>Oryzeae</taxon>
        <taxon>Oryzinae</taxon>
        <taxon>Oryza</taxon>
        <taxon>Oryza meyeriana</taxon>
    </lineage>
</organism>
<dbReference type="EMBL" id="SPHZ02000001">
    <property type="protein sequence ID" value="KAF0933394.1"/>
    <property type="molecule type" value="Genomic_DNA"/>
</dbReference>
<comment type="caution">
    <text evidence="2">The sequence shown here is derived from an EMBL/GenBank/DDBJ whole genome shotgun (WGS) entry which is preliminary data.</text>
</comment>
<name>A0A6G1F960_9ORYZ</name>
<accession>A0A6G1F960</accession>
<keyword evidence="3" id="KW-1185">Reference proteome</keyword>
<reference evidence="2 3" key="1">
    <citation type="submission" date="2019-11" db="EMBL/GenBank/DDBJ databases">
        <title>Whole genome sequence of Oryza granulata.</title>
        <authorList>
            <person name="Li W."/>
        </authorList>
    </citation>
    <scope>NUCLEOTIDE SEQUENCE [LARGE SCALE GENOMIC DNA]</scope>
    <source>
        <strain evidence="3">cv. Menghai</strain>
        <tissue evidence="2">Leaf</tissue>
    </source>
</reference>
<evidence type="ECO:0000256" key="1">
    <source>
        <dbReference type="SAM" id="MobiDB-lite"/>
    </source>
</evidence>
<feature type="region of interest" description="Disordered" evidence="1">
    <location>
        <begin position="22"/>
        <end position="67"/>
    </location>
</feature>
<proteinExistence type="predicted"/>